<evidence type="ECO:0000256" key="3">
    <source>
        <dbReference type="ARBA" id="ARBA00007275"/>
    </source>
</evidence>
<dbReference type="PROSITE" id="PS51462">
    <property type="entry name" value="NUDIX"/>
    <property type="match status" value="1"/>
</dbReference>
<dbReference type="GO" id="GO:0005829">
    <property type="term" value="C:cytosol"/>
    <property type="evidence" value="ECO:0007669"/>
    <property type="project" value="TreeGrafter"/>
</dbReference>
<dbReference type="InterPro" id="IPR015797">
    <property type="entry name" value="NUDIX_hydrolase-like_dom_sf"/>
</dbReference>
<reference evidence="9 10" key="1">
    <citation type="submission" date="2018-06" db="EMBL/GenBank/DDBJ databases">
        <title>Genomic Encyclopedia of Type Strains, Phase IV (KMG-IV): sequencing the most valuable type-strain genomes for metagenomic binning, comparative biology and taxonomic classification.</title>
        <authorList>
            <person name="Goeker M."/>
        </authorList>
    </citation>
    <scope>NUCLEOTIDE SEQUENCE [LARGE SCALE GENOMIC DNA]</scope>
    <source>
        <strain evidence="9 10">DSM 25532</strain>
    </source>
</reference>
<dbReference type="GO" id="GO:0019693">
    <property type="term" value="P:ribose phosphate metabolic process"/>
    <property type="evidence" value="ECO:0007669"/>
    <property type="project" value="TreeGrafter"/>
</dbReference>
<evidence type="ECO:0000256" key="4">
    <source>
        <dbReference type="ARBA" id="ARBA00016377"/>
    </source>
</evidence>
<comment type="catalytic activity">
    <reaction evidence="1">
        <text>GDP-alpha-D-mannose + H2O = alpha-D-mannose 1-phosphate + GMP + 2 H(+)</text>
        <dbReference type="Rhea" id="RHEA:27978"/>
        <dbReference type="ChEBI" id="CHEBI:15377"/>
        <dbReference type="ChEBI" id="CHEBI:15378"/>
        <dbReference type="ChEBI" id="CHEBI:57527"/>
        <dbReference type="ChEBI" id="CHEBI:58115"/>
        <dbReference type="ChEBI" id="CHEBI:58409"/>
    </reaction>
</comment>
<dbReference type="AlphaFoldDB" id="A0A366HPF5"/>
<evidence type="ECO:0000256" key="6">
    <source>
        <dbReference type="ARBA" id="ARBA00032162"/>
    </source>
</evidence>
<evidence type="ECO:0000313" key="9">
    <source>
        <dbReference type="EMBL" id="RBP44666.1"/>
    </source>
</evidence>
<protein>
    <recommendedName>
        <fullName evidence="4">GDP-mannose pyrophosphatase</fullName>
    </recommendedName>
    <alternativeName>
        <fullName evidence="6">GDP-mannose hydrolase</fullName>
    </alternativeName>
    <alternativeName>
        <fullName evidence="7">GDPMK</fullName>
    </alternativeName>
</protein>
<dbReference type="Pfam" id="PF00293">
    <property type="entry name" value="NUDIX"/>
    <property type="match status" value="1"/>
</dbReference>
<keyword evidence="10" id="KW-1185">Reference proteome</keyword>
<dbReference type="GO" id="GO:0016787">
    <property type="term" value="F:hydrolase activity"/>
    <property type="evidence" value="ECO:0007669"/>
    <property type="project" value="UniProtKB-KW"/>
</dbReference>
<dbReference type="GO" id="GO:0006753">
    <property type="term" value="P:nucleoside phosphate metabolic process"/>
    <property type="evidence" value="ECO:0007669"/>
    <property type="project" value="TreeGrafter"/>
</dbReference>
<dbReference type="InterPro" id="IPR020084">
    <property type="entry name" value="NUDIX_hydrolase_CS"/>
</dbReference>
<comment type="caution">
    <text evidence="9">The sequence shown here is derived from an EMBL/GenBank/DDBJ whole genome shotgun (WGS) entry which is preliminary data.</text>
</comment>
<gene>
    <name evidence="9" type="ORF">DES53_104489</name>
</gene>
<proteinExistence type="inferred from homology"/>
<evidence type="ECO:0000256" key="1">
    <source>
        <dbReference type="ARBA" id="ARBA00000847"/>
    </source>
</evidence>
<dbReference type="InterPro" id="IPR000086">
    <property type="entry name" value="NUDIX_hydrolase_dom"/>
</dbReference>
<dbReference type="EMBL" id="QNRR01000004">
    <property type="protein sequence ID" value="RBP44666.1"/>
    <property type="molecule type" value="Genomic_DNA"/>
</dbReference>
<evidence type="ECO:0000256" key="2">
    <source>
        <dbReference type="ARBA" id="ARBA00001946"/>
    </source>
</evidence>
<accession>A0A366HPF5</accession>
<dbReference type="SUPFAM" id="SSF55811">
    <property type="entry name" value="Nudix"/>
    <property type="match status" value="1"/>
</dbReference>
<keyword evidence="5" id="KW-0378">Hydrolase</keyword>
<dbReference type="CDD" id="cd24161">
    <property type="entry name" value="NUDIX_ADPRase_Ndx2"/>
    <property type="match status" value="1"/>
</dbReference>
<dbReference type="PANTHER" id="PTHR11839:SF18">
    <property type="entry name" value="NUDIX HYDROLASE DOMAIN-CONTAINING PROTEIN"/>
    <property type="match status" value="1"/>
</dbReference>
<dbReference type="Gene3D" id="3.90.79.10">
    <property type="entry name" value="Nucleoside Triphosphate Pyrophosphohydrolase"/>
    <property type="match status" value="1"/>
</dbReference>
<sequence length="180" mass="20368">MSIQNPWTTLETRVAYDNPWIRVREDQVINPSGGRGIYGVVEYKNRAVGVIPVDEEGYTWLVGQYRYTHHTYEWEIPEGGCPEGEELIDCARRELLEETGIIAESFEMILDGVQLSNSVTDEVAYIFTARGLSFTDAQPEPTEKIQVKRMPLEEAIELARNGTIRDGMSVMGLLWLGSQP</sequence>
<feature type="domain" description="Nudix hydrolase" evidence="8">
    <location>
        <begin position="43"/>
        <end position="172"/>
    </location>
</feature>
<comment type="similarity">
    <text evidence="3">Belongs to the Nudix hydrolase family. NudK subfamily.</text>
</comment>
<dbReference type="PANTHER" id="PTHR11839">
    <property type="entry name" value="UDP/ADP-SUGAR PYROPHOSPHATASE"/>
    <property type="match status" value="1"/>
</dbReference>
<comment type="cofactor">
    <cofactor evidence="2">
        <name>Mg(2+)</name>
        <dbReference type="ChEBI" id="CHEBI:18420"/>
    </cofactor>
</comment>
<organism evidence="9 10">
    <name type="scientific">Roseimicrobium gellanilyticum</name>
    <dbReference type="NCBI Taxonomy" id="748857"/>
    <lineage>
        <taxon>Bacteria</taxon>
        <taxon>Pseudomonadati</taxon>
        <taxon>Verrucomicrobiota</taxon>
        <taxon>Verrucomicrobiia</taxon>
        <taxon>Verrucomicrobiales</taxon>
        <taxon>Verrucomicrobiaceae</taxon>
        <taxon>Roseimicrobium</taxon>
    </lineage>
</organism>
<evidence type="ECO:0000259" key="8">
    <source>
        <dbReference type="PROSITE" id="PS51462"/>
    </source>
</evidence>
<evidence type="ECO:0000256" key="5">
    <source>
        <dbReference type="ARBA" id="ARBA00022801"/>
    </source>
</evidence>
<dbReference type="Proteomes" id="UP000253426">
    <property type="component" value="Unassembled WGS sequence"/>
</dbReference>
<dbReference type="PROSITE" id="PS00893">
    <property type="entry name" value="NUDIX_BOX"/>
    <property type="match status" value="1"/>
</dbReference>
<evidence type="ECO:0000256" key="7">
    <source>
        <dbReference type="ARBA" id="ARBA00032272"/>
    </source>
</evidence>
<evidence type="ECO:0000313" key="10">
    <source>
        <dbReference type="Proteomes" id="UP000253426"/>
    </source>
</evidence>
<dbReference type="RefSeq" id="WP_245958176.1">
    <property type="nucleotide sequence ID" value="NZ_QNRR01000004.1"/>
</dbReference>
<name>A0A366HPF5_9BACT</name>